<dbReference type="Proteomes" id="UP000194012">
    <property type="component" value="Unassembled WGS sequence"/>
</dbReference>
<feature type="chain" id="PRO_5012168547" evidence="2">
    <location>
        <begin position="28"/>
        <end position="191"/>
    </location>
</feature>
<evidence type="ECO:0000259" key="3">
    <source>
        <dbReference type="Pfam" id="PF12849"/>
    </source>
</evidence>
<dbReference type="AlphaFoldDB" id="A0A1X6Y3E3"/>
<feature type="signal peptide" evidence="2">
    <location>
        <begin position="1"/>
        <end position="27"/>
    </location>
</feature>
<dbReference type="Gene3D" id="3.40.190.10">
    <property type="entry name" value="Periplasmic binding protein-like II"/>
    <property type="match status" value="2"/>
</dbReference>
<evidence type="ECO:0000313" key="5">
    <source>
        <dbReference type="Proteomes" id="UP000194012"/>
    </source>
</evidence>
<evidence type="ECO:0000313" key="4">
    <source>
        <dbReference type="EMBL" id="SLN09878.1"/>
    </source>
</evidence>
<dbReference type="EMBL" id="FWFJ01000001">
    <property type="protein sequence ID" value="SLN09878.1"/>
    <property type="molecule type" value="Genomic_DNA"/>
</dbReference>
<keyword evidence="1 2" id="KW-0732">Signal</keyword>
<dbReference type="SUPFAM" id="SSF53850">
    <property type="entry name" value="Periplasmic binding protein-like II"/>
    <property type="match status" value="1"/>
</dbReference>
<gene>
    <name evidence="4" type="ORF">ROG8370_00108</name>
</gene>
<dbReference type="PANTHER" id="PTHR30570">
    <property type="entry name" value="PERIPLASMIC PHOSPHATE BINDING COMPONENT OF PHOSPHATE ABC TRANSPORTER"/>
    <property type="match status" value="1"/>
</dbReference>
<evidence type="ECO:0000256" key="1">
    <source>
        <dbReference type="ARBA" id="ARBA00022729"/>
    </source>
</evidence>
<dbReference type="PANTHER" id="PTHR30570:SF1">
    <property type="entry name" value="PHOSPHATE-BINDING PROTEIN PSTS"/>
    <property type="match status" value="1"/>
</dbReference>
<organism evidence="4 5">
    <name type="scientific">Roseovarius gaetbuli</name>
    <dbReference type="NCBI Taxonomy" id="1356575"/>
    <lineage>
        <taxon>Bacteria</taxon>
        <taxon>Pseudomonadati</taxon>
        <taxon>Pseudomonadota</taxon>
        <taxon>Alphaproteobacteria</taxon>
        <taxon>Rhodobacterales</taxon>
        <taxon>Roseobacteraceae</taxon>
        <taxon>Roseovarius</taxon>
    </lineage>
</organism>
<sequence>MAKDRLLSAAKTAATLAVVLCGGVASADTLRFGGTGTALGAIRLLAEAYETQHPDMTVEVLPSLGSSGGIKAVIAEAIDLGLSARPLKATEQAAGAQARGLAHTLLVFATARDNPINVITTKAIEGAFSGHILRWATGAPIRLVMRPAEEANTKILKGLSDGMALAVDQALERPGLINATNDQDNADALSG</sequence>
<dbReference type="RefSeq" id="WP_085825134.1">
    <property type="nucleotide sequence ID" value="NZ_FWFJ01000001.1"/>
</dbReference>
<dbReference type="Pfam" id="PF12849">
    <property type="entry name" value="PBP_like_2"/>
    <property type="match status" value="1"/>
</dbReference>
<proteinExistence type="predicted"/>
<keyword evidence="5" id="KW-1185">Reference proteome</keyword>
<dbReference type="OrthoDB" id="5506472at2"/>
<protein>
    <submittedName>
        <fullName evidence="4">PBP superfamily domain protein</fullName>
    </submittedName>
</protein>
<dbReference type="InterPro" id="IPR050811">
    <property type="entry name" value="Phosphate_ABC_transporter"/>
</dbReference>
<feature type="domain" description="PBP" evidence="3">
    <location>
        <begin position="26"/>
        <end position="181"/>
    </location>
</feature>
<name>A0A1X6Y3E3_9RHOB</name>
<evidence type="ECO:0000256" key="2">
    <source>
        <dbReference type="SAM" id="SignalP"/>
    </source>
</evidence>
<accession>A0A1X6Y3E3</accession>
<dbReference type="InterPro" id="IPR024370">
    <property type="entry name" value="PBP_domain"/>
</dbReference>
<reference evidence="5" key="1">
    <citation type="submission" date="2017-03" db="EMBL/GenBank/DDBJ databases">
        <authorList>
            <person name="Rodrigo-Torres L."/>
            <person name="Arahal R.D."/>
            <person name="Lucena T."/>
        </authorList>
    </citation>
    <scope>NUCLEOTIDE SEQUENCE [LARGE SCALE GENOMIC DNA]</scope>
    <source>
        <strain evidence="5">CECT 8370</strain>
    </source>
</reference>